<feature type="compositionally biased region" description="Acidic residues" evidence="1">
    <location>
        <begin position="465"/>
        <end position="489"/>
    </location>
</feature>
<dbReference type="EMBL" id="BQFW01000007">
    <property type="protein sequence ID" value="GJJ72601.1"/>
    <property type="molecule type" value="Genomic_DNA"/>
</dbReference>
<dbReference type="EMBL" id="BQFW01000001">
    <property type="protein sequence ID" value="GJJ68397.1"/>
    <property type="molecule type" value="Genomic_DNA"/>
</dbReference>
<dbReference type="PANTHER" id="PTHR33939">
    <property type="entry name" value="PROTEIN CBG22215"/>
    <property type="match status" value="1"/>
</dbReference>
<evidence type="ECO:0000313" key="8">
    <source>
        <dbReference type="EMBL" id="GJJ75930.1"/>
    </source>
</evidence>
<dbReference type="GO" id="GO:0003676">
    <property type="term" value="F:nucleic acid binding"/>
    <property type="evidence" value="ECO:0007669"/>
    <property type="project" value="InterPro"/>
</dbReference>
<dbReference type="EMBL" id="BQFW01000001">
    <property type="protein sequence ID" value="GJJ68185.1"/>
    <property type="molecule type" value="Genomic_DNA"/>
</dbReference>
<evidence type="ECO:0000313" key="5">
    <source>
        <dbReference type="EMBL" id="GJJ72601.1"/>
    </source>
</evidence>
<feature type="region of interest" description="Disordered" evidence="1">
    <location>
        <begin position="462"/>
        <end position="489"/>
    </location>
</feature>
<dbReference type="PANTHER" id="PTHR33939:SF1">
    <property type="entry name" value="DUF4371 DOMAIN-CONTAINING PROTEIN"/>
    <property type="match status" value="1"/>
</dbReference>
<evidence type="ECO:0000313" key="2">
    <source>
        <dbReference type="EMBL" id="GJJ68185.1"/>
    </source>
</evidence>
<dbReference type="EMBL" id="BQFW01000004">
    <property type="protein sequence ID" value="GJJ70576.1"/>
    <property type="molecule type" value="Genomic_DNA"/>
</dbReference>
<dbReference type="EMBL" id="BQFW01000013">
    <property type="protein sequence ID" value="GJJ77196.1"/>
    <property type="molecule type" value="Genomic_DNA"/>
</dbReference>
<keyword evidence="10" id="KW-1185">Reference proteome</keyword>
<evidence type="ECO:0000313" key="4">
    <source>
        <dbReference type="EMBL" id="GJJ70576.1"/>
    </source>
</evidence>
<dbReference type="EMBL" id="BQFW01000007">
    <property type="protein sequence ID" value="GJJ72733.1"/>
    <property type="molecule type" value="Genomic_DNA"/>
</dbReference>
<dbReference type="AlphaFoldDB" id="A0A9P3H9K2"/>
<evidence type="ECO:0000313" key="7">
    <source>
        <dbReference type="EMBL" id="GJJ74118.1"/>
    </source>
</evidence>
<proteinExistence type="predicted"/>
<evidence type="ECO:0000313" key="9">
    <source>
        <dbReference type="EMBL" id="GJJ77196.1"/>
    </source>
</evidence>
<sequence>MSDPRFKRNAARLTRNEYCILANVQSYLNGTGAFHEHRGKVTARKRLALITGIGSDTARKAIQFYNGVGEVSEKRIGRPKHIIETDLGAAIREFVLACNKDGVPVTTNLVLKELREKHGIVFAKRTLVRRLKRLGLHYGKGSRRNILHDSQAVIDYRDVYIERRLSNLNPKGLPIVPEVFLDESYCHLDHHSLRTWLPSGGSVNERGRKPMLVIFGAFVVFRVDNKLRAELVKKSILIWPVKGQLRGREGGRAADNELWKTVPDFVREAGIAPDYHDYHGNFDADLFERLFEALCTTLHEDYGPCHIHMDGAKYHVREENPVPKASSCVRDIHSWFEKNGIELPTNDRGKIKSRLELLEHIKGLNIPKTFASYRIAHEYGHTICKTPPYHCELQPIEMVWGMVKNPIAANPNLDETELSLRNRLLGLFAGIQESQLIAVWKKTVQVGRDYRILYERRLENNENYSESDDDDREFDSDTDNSEISSDEEA</sequence>
<dbReference type="Proteomes" id="UP000827284">
    <property type="component" value="Unassembled WGS sequence"/>
</dbReference>
<evidence type="ECO:0000313" key="6">
    <source>
        <dbReference type="EMBL" id="GJJ72733.1"/>
    </source>
</evidence>
<evidence type="ECO:0000313" key="10">
    <source>
        <dbReference type="Proteomes" id="UP000827284"/>
    </source>
</evidence>
<evidence type="ECO:0000256" key="1">
    <source>
        <dbReference type="SAM" id="MobiDB-lite"/>
    </source>
</evidence>
<reference evidence="5" key="2">
    <citation type="journal article" date="2022" name="Microbiol. Resour. Announc.">
        <title>Whole-Genome Sequence of Entomortierella parvispora E1425, a Mucoromycotan Fungus Associated with Burkholderiaceae-Related Endosymbiotic Bacteria.</title>
        <authorList>
            <person name="Herlambang A."/>
            <person name="Guo Y."/>
            <person name="Takashima Y."/>
            <person name="Narisawa K."/>
            <person name="Ohta H."/>
            <person name="Nishizawa T."/>
        </authorList>
    </citation>
    <scope>NUCLEOTIDE SEQUENCE</scope>
    <source>
        <strain evidence="5">E1425</strain>
    </source>
</reference>
<organism evidence="5 10">
    <name type="scientific">Entomortierella parvispora</name>
    <dbReference type="NCBI Taxonomy" id="205924"/>
    <lineage>
        <taxon>Eukaryota</taxon>
        <taxon>Fungi</taxon>
        <taxon>Fungi incertae sedis</taxon>
        <taxon>Mucoromycota</taxon>
        <taxon>Mortierellomycotina</taxon>
        <taxon>Mortierellomycetes</taxon>
        <taxon>Mortierellales</taxon>
        <taxon>Mortierellaceae</taxon>
        <taxon>Entomortierella</taxon>
    </lineage>
</organism>
<accession>A0A9P3H9K2</accession>
<reference evidence="5" key="1">
    <citation type="submission" date="2021-11" db="EMBL/GenBank/DDBJ databases">
        <authorList>
            <person name="Herlambang A."/>
            <person name="Guo Y."/>
            <person name="Takashima Y."/>
            <person name="Nishizawa T."/>
        </authorList>
    </citation>
    <scope>NUCLEOTIDE SEQUENCE</scope>
    <source>
        <strain evidence="5">E1425</strain>
    </source>
</reference>
<dbReference type="InterPro" id="IPR036397">
    <property type="entry name" value="RNaseH_sf"/>
</dbReference>
<dbReference type="Gene3D" id="3.30.420.10">
    <property type="entry name" value="Ribonuclease H-like superfamily/Ribonuclease H"/>
    <property type="match status" value="1"/>
</dbReference>
<dbReference type="EMBL" id="BQFW01000008">
    <property type="protein sequence ID" value="GJJ74118.1"/>
    <property type="molecule type" value="Genomic_DNA"/>
</dbReference>
<dbReference type="OrthoDB" id="2441967at2759"/>
<gene>
    <name evidence="2" type="ORF">EMPS_00531</name>
    <name evidence="3" type="ORF">EMPS_00743</name>
    <name evidence="4" type="ORF">EMPS_02925</name>
    <name evidence="5" type="ORF">EMPS_04959</name>
    <name evidence="6" type="ORF">EMPS_05091</name>
    <name evidence="7" type="ORF">EMPS_06476</name>
    <name evidence="8" type="ORF">EMPS_08288</name>
    <name evidence="9" type="ORF">EMPS_09555</name>
</gene>
<protein>
    <submittedName>
        <fullName evidence="5">Uncharacterized protein</fullName>
    </submittedName>
</protein>
<dbReference type="EMBL" id="BQFW01000011">
    <property type="protein sequence ID" value="GJJ75930.1"/>
    <property type="molecule type" value="Genomic_DNA"/>
</dbReference>
<evidence type="ECO:0000313" key="3">
    <source>
        <dbReference type="EMBL" id="GJJ68397.1"/>
    </source>
</evidence>
<name>A0A9P3H9K2_9FUNG</name>
<comment type="caution">
    <text evidence="5">The sequence shown here is derived from an EMBL/GenBank/DDBJ whole genome shotgun (WGS) entry which is preliminary data.</text>
</comment>